<dbReference type="Proteomes" id="UP000245396">
    <property type="component" value="Unassembled WGS sequence"/>
</dbReference>
<accession>A0A316C570</accession>
<dbReference type="EMBL" id="QGGG01000004">
    <property type="protein sequence ID" value="PWJ84870.1"/>
    <property type="molecule type" value="Genomic_DNA"/>
</dbReference>
<sequence>MLVDGIKARFNGRDMVVKIHREDLPFFEYRNESAFVIYKRIAAGEWTTSDIAKVLRFALSPRPDRSKPVDAYAAWESLRANLHRIGAVPAPPPDPIYAALTSRPIAQYAALAQLVLGAALFGIEEADATFTDEPDGEE</sequence>
<keyword evidence="2" id="KW-1185">Reference proteome</keyword>
<name>A0A316C570_PSESE</name>
<dbReference type="RefSeq" id="WP_109612290.1">
    <property type="nucleotide sequence ID" value="NZ_QGGG01000004.1"/>
</dbReference>
<organism evidence="1 2">
    <name type="scientific">Pseudaminobacter salicylatoxidans</name>
    <dbReference type="NCBI Taxonomy" id="93369"/>
    <lineage>
        <taxon>Bacteria</taxon>
        <taxon>Pseudomonadati</taxon>
        <taxon>Pseudomonadota</taxon>
        <taxon>Alphaproteobacteria</taxon>
        <taxon>Hyphomicrobiales</taxon>
        <taxon>Phyllobacteriaceae</taxon>
        <taxon>Pseudaminobacter</taxon>
    </lineage>
</organism>
<protein>
    <submittedName>
        <fullName evidence="1">Uncharacterized protein</fullName>
    </submittedName>
</protein>
<reference evidence="1 2" key="1">
    <citation type="submission" date="2018-05" db="EMBL/GenBank/DDBJ databases">
        <title>Genomic Encyclopedia of Type Strains, Phase IV (KMG-IV): sequencing the most valuable type-strain genomes for metagenomic binning, comparative biology and taxonomic classification.</title>
        <authorList>
            <person name="Goeker M."/>
        </authorList>
    </citation>
    <scope>NUCLEOTIDE SEQUENCE [LARGE SCALE GENOMIC DNA]</scope>
    <source>
        <strain evidence="1 2">DSM 6986</strain>
    </source>
</reference>
<evidence type="ECO:0000313" key="1">
    <source>
        <dbReference type="EMBL" id="PWJ84870.1"/>
    </source>
</evidence>
<gene>
    <name evidence="1" type="ORF">C7441_104138</name>
</gene>
<comment type="caution">
    <text evidence="1">The sequence shown here is derived from an EMBL/GenBank/DDBJ whole genome shotgun (WGS) entry which is preliminary data.</text>
</comment>
<proteinExistence type="predicted"/>
<dbReference type="AlphaFoldDB" id="A0A316C570"/>
<evidence type="ECO:0000313" key="2">
    <source>
        <dbReference type="Proteomes" id="UP000245396"/>
    </source>
</evidence>
<dbReference type="OrthoDB" id="9999187at2"/>